<protein>
    <submittedName>
        <fullName evidence="1">Uncharacterized protein</fullName>
    </submittedName>
</protein>
<reference evidence="1" key="1">
    <citation type="journal article" date="2023" name="IMA Fungus">
        <title>Comparative genomic study of the Penicillium genus elucidates a diverse pangenome and 15 lateral gene transfer events.</title>
        <authorList>
            <person name="Petersen C."/>
            <person name="Sorensen T."/>
            <person name="Nielsen M.R."/>
            <person name="Sondergaard T.E."/>
            <person name="Sorensen J.L."/>
            <person name="Fitzpatrick D.A."/>
            <person name="Frisvad J.C."/>
            <person name="Nielsen K.L."/>
        </authorList>
    </citation>
    <scope>NUCLEOTIDE SEQUENCE</scope>
    <source>
        <strain evidence="1">IBT 17514</strain>
    </source>
</reference>
<organism evidence="1 2">
    <name type="scientific">Penicillium malachiteum</name>
    <dbReference type="NCBI Taxonomy" id="1324776"/>
    <lineage>
        <taxon>Eukaryota</taxon>
        <taxon>Fungi</taxon>
        <taxon>Dikarya</taxon>
        <taxon>Ascomycota</taxon>
        <taxon>Pezizomycotina</taxon>
        <taxon>Eurotiomycetes</taxon>
        <taxon>Eurotiomycetidae</taxon>
        <taxon>Eurotiales</taxon>
        <taxon>Aspergillaceae</taxon>
        <taxon>Penicillium</taxon>
    </lineage>
</organism>
<dbReference type="Proteomes" id="UP001215712">
    <property type="component" value="Unassembled WGS sequence"/>
</dbReference>
<dbReference type="EMBL" id="JAQJAN010000005">
    <property type="protein sequence ID" value="KAJ5728408.1"/>
    <property type="molecule type" value="Genomic_DNA"/>
</dbReference>
<name>A0AAD6HPG5_9EURO</name>
<sequence>MIASSRVPLRLACSSRRASVIARSIGSSVRWNSAYTWLTKTPHNIFPEDVVSSIPSFHETQSNAVPILLVTPSLAHWLDPTSSFVSDFMTKFHQPSQETPSTRHAVAAVVDKIPNVAQSHSSSSESASEEYEGVSLLVIEGDNLKWKAEPPRRIGDPAGEEPSLVVSVRDEGSAHAVGLRLANTVFINGKERTFLGMRFTAGDNGYVLDRCVGLTNCVVTSSEASVQPELSLPLHPVTQRRRVITGMGNILRQLAKSTDPSSAEPMPASTELEKELPRYIEENNIADRRVSVWALVEKPDIEIAGQGSSTQDRLTKSLSQGGKLHRVMSGGGGWGKKQGLLSLDPEVAFPAMLPKDQAVNFDQVFDPSSRLEEPLEMPSFLENGLIGEDLSHLSQVANAGDFIEFYVSVEPSSSHNVEQESKHYCFGVVSNAEEGHQAISSEEKHLKLVANTFGALSEKAITYTQPVLQEAAESTTKLDIPGCRVML</sequence>
<evidence type="ECO:0000313" key="2">
    <source>
        <dbReference type="Proteomes" id="UP001215712"/>
    </source>
</evidence>
<gene>
    <name evidence="1" type="ORF">N7493_004738</name>
</gene>
<reference evidence="1" key="2">
    <citation type="submission" date="2023-01" db="EMBL/GenBank/DDBJ databases">
        <authorList>
            <person name="Petersen C."/>
        </authorList>
    </citation>
    <scope>NUCLEOTIDE SEQUENCE</scope>
    <source>
        <strain evidence="1">IBT 17514</strain>
    </source>
</reference>
<comment type="caution">
    <text evidence="1">The sequence shown here is derived from an EMBL/GenBank/DDBJ whole genome shotgun (WGS) entry which is preliminary data.</text>
</comment>
<evidence type="ECO:0000313" key="1">
    <source>
        <dbReference type="EMBL" id="KAJ5728408.1"/>
    </source>
</evidence>
<proteinExistence type="predicted"/>
<dbReference type="AlphaFoldDB" id="A0AAD6HPG5"/>
<accession>A0AAD6HPG5</accession>
<keyword evidence="2" id="KW-1185">Reference proteome</keyword>